<evidence type="ECO:0000259" key="2">
    <source>
        <dbReference type="Pfam" id="PF00668"/>
    </source>
</evidence>
<dbReference type="Proteomes" id="UP001589783">
    <property type="component" value="Unassembled WGS sequence"/>
</dbReference>
<dbReference type="EMBL" id="JBHLWV010000022">
    <property type="protein sequence ID" value="MFC0315707.1"/>
    <property type="molecule type" value="Genomic_DNA"/>
</dbReference>
<protein>
    <submittedName>
        <fullName evidence="3">Condensation domain-containing protein</fullName>
    </submittedName>
</protein>
<reference evidence="3 4" key="1">
    <citation type="submission" date="2024-09" db="EMBL/GenBank/DDBJ databases">
        <authorList>
            <person name="Sun Q."/>
            <person name="Mori K."/>
        </authorList>
    </citation>
    <scope>NUCLEOTIDE SEQUENCE [LARGE SCALE GENOMIC DNA]</scope>
    <source>
        <strain evidence="3 4">CCM 7957</strain>
    </source>
</reference>
<dbReference type="PANTHER" id="PTHR45527">
    <property type="entry name" value="NONRIBOSOMAL PEPTIDE SYNTHETASE"/>
    <property type="match status" value="1"/>
</dbReference>
<dbReference type="SUPFAM" id="SSF52777">
    <property type="entry name" value="CoA-dependent acyltransferases"/>
    <property type="match status" value="2"/>
</dbReference>
<dbReference type="PANTHER" id="PTHR45527:SF1">
    <property type="entry name" value="FATTY ACID SYNTHASE"/>
    <property type="match status" value="1"/>
</dbReference>
<gene>
    <name evidence="3" type="ORF">ACFFJD_12695</name>
</gene>
<evidence type="ECO:0000313" key="3">
    <source>
        <dbReference type="EMBL" id="MFC0315707.1"/>
    </source>
</evidence>
<feature type="domain" description="Condensation" evidence="2">
    <location>
        <begin position="67"/>
        <end position="380"/>
    </location>
</feature>
<sequence>MEFTQFLDAKVRPGALAEWIPAVPGGLGSWHRDPRGTSHNHEQHLRAAHDYRVRTQREGGREAWLGVAVEFDEQISLAAVRTAVLAWINRHEVLRTHVTLVGPRTERYTTDPGTVHLRMTRVGWYRDADLLLEQIGGSFDRATTPMHWPAYRFATVARAHSFTLLFAADHSLVDGYSLINSQYELRELYAAAVERRAPQLPPTGSYIDFSGAERVAADSADDRHTAVAVWDEFLAGRTDLPSFALLPTPPPARPTAPGEHTAPAQHSRTSRLLDDATAEAFTRRCTDLGGSLIGGILAATALVYRRHSGADRFATLMPRHTRNHARFHGALGWFVALAPVTVDISDDPSFPTALERVMVSLDRAREGAALPLLRLATILGFDPEPKFVVSFMDTRAVPGAAAADEGAAQALRSHAYADDEFYLWVNRTPSGLRMHARFPAAESAQDVGAVLQGFIDDFADLLASIAVGG</sequence>
<dbReference type="Pfam" id="PF00668">
    <property type="entry name" value="Condensation"/>
    <property type="match status" value="1"/>
</dbReference>
<evidence type="ECO:0000256" key="1">
    <source>
        <dbReference type="SAM" id="MobiDB-lite"/>
    </source>
</evidence>
<dbReference type="Gene3D" id="3.30.559.30">
    <property type="entry name" value="Nonribosomal peptide synthetase, condensation domain"/>
    <property type="match status" value="1"/>
</dbReference>
<dbReference type="Gene3D" id="3.30.559.10">
    <property type="entry name" value="Chloramphenicol acetyltransferase-like domain"/>
    <property type="match status" value="1"/>
</dbReference>
<dbReference type="InterPro" id="IPR023213">
    <property type="entry name" value="CAT-like_dom_sf"/>
</dbReference>
<name>A0ABV6HA09_9ACTN</name>
<keyword evidence="4" id="KW-1185">Reference proteome</keyword>
<evidence type="ECO:0000313" key="4">
    <source>
        <dbReference type="Proteomes" id="UP001589783"/>
    </source>
</evidence>
<dbReference type="RefSeq" id="WP_382364683.1">
    <property type="nucleotide sequence ID" value="NZ_JBHLWV010000022.1"/>
</dbReference>
<feature type="region of interest" description="Disordered" evidence="1">
    <location>
        <begin position="247"/>
        <end position="270"/>
    </location>
</feature>
<accession>A0ABV6HA09</accession>
<proteinExistence type="predicted"/>
<dbReference type="InterPro" id="IPR001242">
    <property type="entry name" value="Condensation_dom"/>
</dbReference>
<comment type="caution">
    <text evidence="3">The sequence shown here is derived from an EMBL/GenBank/DDBJ whole genome shotgun (WGS) entry which is preliminary data.</text>
</comment>
<organism evidence="3 4">
    <name type="scientific">Gordonia phosphorivorans</name>
    <dbReference type="NCBI Taxonomy" id="1056982"/>
    <lineage>
        <taxon>Bacteria</taxon>
        <taxon>Bacillati</taxon>
        <taxon>Actinomycetota</taxon>
        <taxon>Actinomycetes</taxon>
        <taxon>Mycobacteriales</taxon>
        <taxon>Gordoniaceae</taxon>
        <taxon>Gordonia</taxon>
    </lineage>
</organism>